<evidence type="ECO:0000313" key="2">
    <source>
        <dbReference type="EMBL" id="KAG6486066.1"/>
    </source>
</evidence>
<evidence type="ECO:0000256" key="1">
    <source>
        <dbReference type="SAM" id="MobiDB-lite"/>
    </source>
</evidence>
<gene>
    <name evidence="2" type="ORF">ZIOFF_054636</name>
</gene>
<dbReference type="EMBL" id="JACMSC010000015">
    <property type="protein sequence ID" value="KAG6486066.1"/>
    <property type="molecule type" value="Genomic_DNA"/>
</dbReference>
<accession>A0A8J5KMN9</accession>
<feature type="compositionally biased region" description="Basic residues" evidence="1">
    <location>
        <begin position="32"/>
        <end position="46"/>
    </location>
</feature>
<protein>
    <submittedName>
        <fullName evidence="2">Uncharacterized protein</fullName>
    </submittedName>
</protein>
<feature type="region of interest" description="Disordered" evidence="1">
    <location>
        <begin position="22"/>
        <end position="64"/>
    </location>
</feature>
<dbReference type="Proteomes" id="UP000734854">
    <property type="component" value="Unassembled WGS sequence"/>
</dbReference>
<dbReference type="AlphaFoldDB" id="A0A8J5KMN9"/>
<feature type="compositionally biased region" description="Low complexity" evidence="1">
    <location>
        <begin position="47"/>
        <end position="61"/>
    </location>
</feature>
<name>A0A8J5KMN9_ZINOF</name>
<comment type="caution">
    <text evidence="2">The sequence shown here is derived from an EMBL/GenBank/DDBJ whole genome shotgun (WGS) entry which is preliminary data.</text>
</comment>
<evidence type="ECO:0000313" key="3">
    <source>
        <dbReference type="Proteomes" id="UP000734854"/>
    </source>
</evidence>
<keyword evidence="3" id="KW-1185">Reference proteome</keyword>
<reference evidence="2 3" key="1">
    <citation type="submission" date="2020-08" db="EMBL/GenBank/DDBJ databases">
        <title>Plant Genome Project.</title>
        <authorList>
            <person name="Zhang R.-G."/>
        </authorList>
    </citation>
    <scope>NUCLEOTIDE SEQUENCE [LARGE SCALE GENOMIC DNA]</scope>
    <source>
        <tissue evidence="2">Rhizome</tissue>
    </source>
</reference>
<proteinExistence type="predicted"/>
<organism evidence="2 3">
    <name type="scientific">Zingiber officinale</name>
    <name type="common">Ginger</name>
    <name type="synonym">Amomum zingiber</name>
    <dbReference type="NCBI Taxonomy" id="94328"/>
    <lineage>
        <taxon>Eukaryota</taxon>
        <taxon>Viridiplantae</taxon>
        <taxon>Streptophyta</taxon>
        <taxon>Embryophyta</taxon>
        <taxon>Tracheophyta</taxon>
        <taxon>Spermatophyta</taxon>
        <taxon>Magnoliopsida</taxon>
        <taxon>Liliopsida</taxon>
        <taxon>Zingiberales</taxon>
        <taxon>Zingiberaceae</taxon>
        <taxon>Zingiber</taxon>
    </lineage>
</organism>
<sequence length="81" mass="8919">MGDRTRARWEPAGRACALCQEVPIQSRAPRDKGRRSRGALRARPAVRSRSGGESSEASDSGLQGEIRVLKRAIEDYKASHE</sequence>